<keyword evidence="1" id="KW-0732">Signal</keyword>
<protein>
    <submittedName>
        <fullName evidence="2">Uncharacterized protein</fullName>
    </submittedName>
</protein>
<proteinExistence type="predicted"/>
<evidence type="ECO:0000313" key="3">
    <source>
        <dbReference type="Proteomes" id="UP001595530"/>
    </source>
</evidence>
<evidence type="ECO:0000313" key="2">
    <source>
        <dbReference type="EMBL" id="MFC3107425.1"/>
    </source>
</evidence>
<name>A0ABV7F089_9BURK</name>
<comment type="caution">
    <text evidence="2">The sequence shown here is derived from an EMBL/GenBank/DDBJ whole genome shotgun (WGS) entry which is preliminary data.</text>
</comment>
<dbReference type="EMBL" id="JBHRTP010000013">
    <property type="protein sequence ID" value="MFC3107425.1"/>
    <property type="molecule type" value="Genomic_DNA"/>
</dbReference>
<accession>A0ABV7F089</accession>
<organism evidence="2 3">
    <name type="scientific">Undibacterium arcticum</name>
    <dbReference type="NCBI Taxonomy" id="1762892"/>
    <lineage>
        <taxon>Bacteria</taxon>
        <taxon>Pseudomonadati</taxon>
        <taxon>Pseudomonadota</taxon>
        <taxon>Betaproteobacteria</taxon>
        <taxon>Burkholderiales</taxon>
        <taxon>Oxalobacteraceae</taxon>
        <taxon>Undibacterium</taxon>
    </lineage>
</organism>
<feature type="chain" id="PRO_5047381029" evidence="1">
    <location>
        <begin position="20"/>
        <end position="244"/>
    </location>
</feature>
<dbReference type="Proteomes" id="UP001595530">
    <property type="component" value="Unassembled WGS sequence"/>
</dbReference>
<reference evidence="3" key="1">
    <citation type="journal article" date="2019" name="Int. J. Syst. Evol. Microbiol.">
        <title>The Global Catalogue of Microorganisms (GCM) 10K type strain sequencing project: providing services to taxonomists for standard genome sequencing and annotation.</title>
        <authorList>
            <consortium name="The Broad Institute Genomics Platform"/>
            <consortium name="The Broad Institute Genome Sequencing Center for Infectious Disease"/>
            <person name="Wu L."/>
            <person name="Ma J."/>
        </authorList>
    </citation>
    <scope>NUCLEOTIDE SEQUENCE [LARGE SCALE GENOMIC DNA]</scope>
    <source>
        <strain evidence="3">KCTC 42986</strain>
    </source>
</reference>
<sequence>MNKILISMLFSLIAFPAISGTTIHFSQGPDGETQISTPWGDYAAIQQGSTVWVGTAEEFEHNRVKGIMADQGLKEFSISGRSKAGTFIERDMPTASAGNTQIASISTYVLFGEKPQKKLQRAPKPAGFEYVSIMWLQDSKAKIAASIFDNESNKTYSPYTCRVNADWHTCEMLLPADALSHQAYITFVANKQKPGIVQVDSIALAQYAAYLIQRRGLGNMKPTDEDVADQTSLHAVDGRIPLPQ</sequence>
<keyword evidence="3" id="KW-1185">Reference proteome</keyword>
<gene>
    <name evidence="2" type="ORF">ACFOFO_05545</name>
</gene>
<dbReference type="RefSeq" id="WP_390331073.1">
    <property type="nucleotide sequence ID" value="NZ_JBHRTP010000013.1"/>
</dbReference>
<feature type="signal peptide" evidence="1">
    <location>
        <begin position="1"/>
        <end position="19"/>
    </location>
</feature>
<evidence type="ECO:0000256" key="1">
    <source>
        <dbReference type="SAM" id="SignalP"/>
    </source>
</evidence>